<feature type="compositionally biased region" description="Polar residues" evidence="2">
    <location>
        <begin position="501"/>
        <end position="517"/>
    </location>
</feature>
<dbReference type="OrthoDB" id="9797191at2"/>
<keyword evidence="3" id="KW-1133">Transmembrane helix</keyword>
<evidence type="ECO:0000256" key="2">
    <source>
        <dbReference type="SAM" id="MobiDB-lite"/>
    </source>
</evidence>
<protein>
    <submittedName>
        <fullName evidence="5">Vancomycin resistance protein YoaR</fullName>
    </submittedName>
</protein>
<keyword evidence="1" id="KW-0732">Signal</keyword>
<evidence type="ECO:0000259" key="4">
    <source>
        <dbReference type="PROSITE" id="PS51109"/>
    </source>
</evidence>
<dbReference type="InterPro" id="IPR022029">
    <property type="entry name" value="YoaR-like_PG-bd"/>
</dbReference>
<dbReference type="PANTHER" id="PTHR35788">
    <property type="entry name" value="EXPORTED PROTEIN-RELATED"/>
    <property type="match status" value="1"/>
</dbReference>
<proteinExistence type="predicted"/>
<keyword evidence="3" id="KW-0472">Membrane</keyword>
<feature type="domain" description="G5" evidence="4">
    <location>
        <begin position="379"/>
        <end position="459"/>
    </location>
</feature>
<name>A0A4R3MIG0_9FIRM</name>
<dbReference type="Pfam" id="PF12229">
    <property type="entry name" value="PG_binding_4"/>
    <property type="match status" value="1"/>
</dbReference>
<dbReference type="Pfam" id="PF04294">
    <property type="entry name" value="VanW"/>
    <property type="match status" value="1"/>
</dbReference>
<feature type="region of interest" description="Disordered" evidence="2">
    <location>
        <begin position="500"/>
        <end position="526"/>
    </location>
</feature>
<comment type="caution">
    <text evidence="5">The sequence shown here is derived from an EMBL/GenBank/DDBJ whole genome shotgun (WGS) entry which is preliminary data.</text>
</comment>
<reference evidence="5 6" key="1">
    <citation type="submission" date="2019-03" db="EMBL/GenBank/DDBJ databases">
        <title>Genomic Encyclopedia of Type Strains, Phase IV (KMG-IV): sequencing the most valuable type-strain genomes for metagenomic binning, comparative biology and taxonomic classification.</title>
        <authorList>
            <person name="Goeker M."/>
        </authorList>
    </citation>
    <scope>NUCLEOTIDE SEQUENCE [LARGE SCALE GENOMIC DNA]</scope>
    <source>
        <strain evidence="5 6">DSM 24629</strain>
    </source>
</reference>
<dbReference type="InterPro" id="IPR052913">
    <property type="entry name" value="Glycopeptide_resist_protein"/>
</dbReference>
<evidence type="ECO:0000256" key="3">
    <source>
        <dbReference type="SAM" id="Phobius"/>
    </source>
</evidence>
<organism evidence="5 6">
    <name type="scientific">Natranaerovirga pectinivora</name>
    <dbReference type="NCBI Taxonomy" id="682400"/>
    <lineage>
        <taxon>Bacteria</taxon>
        <taxon>Bacillati</taxon>
        <taxon>Bacillota</taxon>
        <taxon>Clostridia</taxon>
        <taxon>Lachnospirales</taxon>
        <taxon>Natranaerovirgaceae</taxon>
        <taxon>Natranaerovirga</taxon>
    </lineage>
</organism>
<gene>
    <name evidence="5" type="ORF">EDC18_11319</name>
</gene>
<evidence type="ECO:0000313" key="5">
    <source>
        <dbReference type="EMBL" id="TCT12173.1"/>
    </source>
</evidence>
<dbReference type="Proteomes" id="UP000294902">
    <property type="component" value="Unassembled WGS sequence"/>
</dbReference>
<dbReference type="RefSeq" id="WP_132253900.1">
    <property type="nucleotide sequence ID" value="NZ_SMAL01000013.1"/>
</dbReference>
<dbReference type="PANTHER" id="PTHR35788:SF1">
    <property type="entry name" value="EXPORTED PROTEIN"/>
    <property type="match status" value="1"/>
</dbReference>
<feature type="transmembrane region" description="Helical" evidence="3">
    <location>
        <begin position="12"/>
        <end position="36"/>
    </location>
</feature>
<dbReference type="EMBL" id="SMAL01000013">
    <property type="protein sequence ID" value="TCT12173.1"/>
    <property type="molecule type" value="Genomic_DNA"/>
</dbReference>
<dbReference type="InterPro" id="IPR011098">
    <property type="entry name" value="G5_dom"/>
</dbReference>
<dbReference type="SMART" id="SM01208">
    <property type="entry name" value="G5"/>
    <property type="match status" value="1"/>
</dbReference>
<dbReference type="Gene3D" id="2.20.230.10">
    <property type="entry name" value="Resuscitation-promoting factor rpfb"/>
    <property type="match status" value="1"/>
</dbReference>
<dbReference type="AlphaFoldDB" id="A0A4R3MIG0"/>
<keyword evidence="3" id="KW-0812">Transmembrane</keyword>
<dbReference type="Pfam" id="PF07501">
    <property type="entry name" value="G5"/>
    <property type="match status" value="1"/>
</dbReference>
<accession>A0A4R3MIG0</accession>
<evidence type="ECO:0000256" key="1">
    <source>
        <dbReference type="ARBA" id="ARBA00022729"/>
    </source>
</evidence>
<keyword evidence="6" id="KW-1185">Reference proteome</keyword>
<sequence length="526" mass="59596">MDKSISNKKIKKIILITLAIILSAILLSFVVGYTYIKKAINNDIIYEGIFINDVHVGGLTKEEAYEVIDEIVNNIKSNTLTIYYEDRINETVTFEELGFDAINKNIVDEAFSIGKEGNILKRFREIKILEEEHKYYELIFDYDTNTIISIIDSIKNNFSIKPKNAIIQRINKEFVIDEETIGYEVNDTATQENIFNLLMKFDEDIKVELVVEQIMPEYTKAYYGNIKNVIGSYVTNFNANNTQRTTNLIVGAKKIDGTLLHPNEVFSTNEKLSPVNIQNGYQPAPIIVNGRLEDGVGGGICQVATTLYNAVLFSEIDILERRNHSMPVAYVDLGKDAVLLSSVLDLKFKNSTEYPIYIESYIEGSSLYVKIYGLEERPANRYLEFESVTIGEVSPPPANIIYDDTMLEGVRKVEQKEVVGYTVKLYKHIYIDNVWKEKVLVNNSNYRATPATIRVGTKSPNNNSSVVATPSVPTNTTEINEEKEIEFMEDVEVINTDEIETVTNETQQNGDSIVNTEEASEENTED</sequence>
<evidence type="ECO:0000313" key="6">
    <source>
        <dbReference type="Proteomes" id="UP000294902"/>
    </source>
</evidence>
<dbReference type="PROSITE" id="PS51109">
    <property type="entry name" value="G5"/>
    <property type="match status" value="1"/>
</dbReference>
<dbReference type="InterPro" id="IPR007391">
    <property type="entry name" value="Vancomycin_resist_VanW"/>
</dbReference>